<dbReference type="PROSITE" id="PS50110">
    <property type="entry name" value="RESPONSE_REGULATORY"/>
    <property type="match status" value="1"/>
</dbReference>
<dbReference type="InterPro" id="IPR001789">
    <property type="entry name" value="Sig_transdc_resp-reg_receiver"/>
</dbReference>
<evidence type="ECO:0000313" key="6">
    <source>
        <dbReference type="EMBL" id="EJC83289.1"/>
    </source>
</evidence>
<dbReference type="InterPro" id="IPR050595">
    <property type="entry name" value="Bact_response_regulator"/>
</dbReference>
<dbReference type="GO" id="GO:0003677">
    <property type="term" value="F:DNA binding"/>
    <property type="evidence" value="ECO:0007669"/>
    <property type="project" value="UniProtKB-KW"/>
</dbReference>
<dbReference type="PANTHER" id="PTHR44591:SF3">
    <property type="entry name" value="RESPONSE REGULATORY DOMAIN-CONTAINING PROTEIN"/>
    <property type="match status" value="1"/>
</dbReference>
<dbReference type="EMBL" id="JH719393">
    <property type="protein sequence ID" value="EJC83289.1"/>
    <property type="molecule type" value="Genomic_DNA"/>
</dbReference>
<evidence type="ECO:0000313" key="7">
    <source>
        <dbReference type="EMBL" id="EJC85117.1"/>
    </source>
</evidence>
<feature type="domain" description="Response regulatory" evidence="5">
    <location>
        <begin position="4"/>
        <end position="117"/>
    </location>
</feature>
<evidence type="ECO:0000256" key="3">
    <source>
        <dbReference type="ARBA" id="ARBA00023163"/>
    </source>
</evidence>
<evidence type="ECO:0000259" key="5">
    <source>
        <dbReference type="PROSITE" id="PS50110"/>
    </source>
</evidence>
<dbReference type="HOGENOM" id="CLU_000445_69_8_5"/>
<name>J0CMN0_RHILT</name>
<keyword evidence="7" id="KW-0238">DNA-binding</keyword>
<accession>J0CMN0</accession>
<dbReference type="EMBL" id="JH719393">
    <property type="protein sequence ID" value="EJC85117.1"/>
    <property type="molecule type" value="Genomic_DNA"/>
</dbReference>
<dbReference type="InterPro" id="IPR011006">
    <property type="entry name" value="CheY-like_superfamily"/>
</dbReference>
<dbReference type="Proteomes" id="UP000005732">
    <property type="component" value="Unassembled WGS sequence"/>
</dbReference>
<dbReference type="AlphaFoldDB" id="J0CMN0"/>
<evidence type="ECO:0000256" key="1">
    <source>
        <dbReference type="ARBA" id="ARBA00022553"/>
    </source>
</evidence>
<sequence length="118" mass="12963">MPSKVLIVEDEPLLLMLAVNLVEEAGFEALEASDAEAAITRLETEADVRILLTDIDMPGSMDGLMLATIVRDRWPPIRIIVVSGKRTPTVSELPESAVFFSKPYDVQKMAETLHKLAA</sequence>
<keyword evidence="3" id="KW-0804">Transcription</keyword>
<dbReference type="OrthoDB" id="9784719at2"/>
<proteinExistence type="predicted"/>
<evidence type="ECO:0000256" key="2">
    <source>
        <dbReference type="ARBA" id="ARBA00023015"/>
    </source>
</evidence>
<keyword evidence="2" id="KW-0805">Transcription regulation</keyword>
<dbReference type="RefSeq" id="WP_003575443.1">
    <property type="nucleotide sequence ID" value="NZ_JH719393.1"/>
</dbReference>
<gene>
    <name evidence="6" type="ORF">Rleg4DRAFT_5039</name>
    <name evidence="7" type="ORF">Rleg4DRAFT_6982</name>
</gene>
<dbReference type="SUPFAM" id="SSF52172">
    <property type="entry name" value="CheY-like"/>
    <property type="match status" value="1"/>
</dbReference>
<dbReference type="PANTHER" id="PTHR44591">
    <property type="entry name" value="STRESS RESPONSE REGULATOR PROTEIN 1"/>
    <property type="match status" value="1"/>
</dbReference>
<dbReference type="Pfam" id="PF00072">
    <property type="entry name" value="Response_reg"/>
    <property type="match status" value="1"/>
</dbReference>
<evidence type="ECO:0000256" key="4">
    <source>
        <dbReference type="PROSITE-ProRule" id="PRU00169"/>
    </source>
</evidence>
<dbReference type="GO" id="GO:0000160">
    <property type="term" value="P:phosphorelay signal transduction system"/>
    <property type="evidence" value="ECO:0007669"/>
    <property type="project" value="InterPro"/>
</dbReference>
<dbReference type="SMART" id="SM00448">
    <property type="entry name" value="REC"/>
    <property type="match status" value="1"/>
</dbReference>
<protein>
    <submittedName>
        <fullName evidence="7">Response regulator with CheY-like receiver, AAA-type ATPase, and DNA-binding domains</fullName>
    </submittedName>
</protein>
<organism evidence="7">
    <name type="scientific">Rhizobium leguminosarum bv. trifolii WSM2297</name>
    <dbReference type="NCBI Taxonomy" id="754762"/>
    <lineage>
        <taxon>Bacteria</taxon>
        <taxon>Pseudomonadati</taxon>
        <taxon>Pseudomonadota</taxon>
        <taxon>Alphaproteobacteria</taxon>
        <taxon>Hyphomicrobiales</taxon>
        <taxon>Rhizobiaceae</taxon>
        <taxon>Rhizobium/Agrobacterium group</taxon>
        <taxon>Rhizobium</taxon>
    </lineage>
</organism>
<keyword evidence="1 4" id="KW-0597">Phosphoprotein</keyword>
<reference evidence="7" key="1">
    <citation type="submission" date="2012-02" db="EMBL/GenBank/DDBJ databases">
        <title>Improved High-Quality Draft Sequence of Rhizobium leguminosarum bv. trifolii WSM2297.</title>
        <authorList>
            <consortium name="US DOE Joint Genome Institute"/>
            <person name="Lucas S."/>
            <person name="Han J."/>
            <person name="Lapidus A."/>
            <person name="Cheng J.-F."/>
            <person name="Goodwin L."/>
            <person name="Pitluck S."/>
            <person name="Peters L."/>
            <person name="Ovchinnikova G."/>
            <person name="Zhang X."/>
            <person name="Detter J.C."/>
            <person name="Han C."/>
            <person name="Tapia R."/>
            <person name="Land M."/>
            <person name="Hauser L."/>
            <person name="Kyrpides N."/>
            <person name="Ivanova N."/>
            <person name="Pagani I."/>
            <person name="Brau L."/>
            <person name="Yates R."/>
            <person name="O'Hara G."/>
            <person name="Rui T."/>
            <person name="Howieson J."/>
            <person name="Reeve W."/>
            <person name="Woyke T."/>
        </authorList>
    </citation>
    <scope>NUCLEOTIDE SEQUENCE [LARGE SCALE GENOMIC DNA]</scope>
    <source>
        <strain evidence="7">WSM2297</strain>
    </source>
</reference>
<dbReference type="Gene3D" id="3.40.50.2300">
    <property type="match status" value="1"/>
</dbReference>
<feature type="modified residue" description="4-aspartylphosphate" evidence="4">
    <location>
        <position position="54"/>
    </location>
</feature>